<evidence type="ECO:0000313" key="3">
    <source>
        <dbReference type="Proteomes" id="UP000290289"/>
    </source>
</evidence>
<proteinExistence type="predicted"/>
<organism evidence="2 3">
    <name type="scientific">Malus domestica</name>
    <name type="common">Apple</name>
    <name type="synonym">Pyrus malus</name>
    <dbReference type="NCBI Taxonomy" id="3750"/>
    <lineage>
        <taxon>Eukaryota</taxon>
        <taxon>Viridiplantae</taxon>
        <taxon>Streptophyta</taxon>
        <taxon>Embryophyta</taxon>
        <taxon>Tracheophyta</taxon>
        <taxon>Spermatophyta</taxon>
        <taxon>Magnoliopsida</taxon>
        <taxon>eudicotyledons</taxon>
        <taxon>Gunneridae</taxon>
        <taxon>Pentapetalae</taxon>
        <taxon>rosids</taxon>
        <taxon>fabids</taxon>
        <taxon>Rosales</taxon>
        <taxon>Rosaceae</taxon>
        <taxon>Amygdaloideae</taxon>
        <taxon>Maleae</taxon>
        <taxon>Malus</taxon>
    </lineage>
</organism>
<comment type="caution">
    <text evidence="2">The sequence shown here is derived from an EMBL/GenBank/DDBJ whole genome shotgun (WGS) entry which is preliminary data.</text>
</comment>
<name>A0A498HRJ0_MALDO</name>
<evidence type="ECO:0000256" key="1">
    <source>
        <dbReference type="SAM" id="MobiDB-lite"/>
    </source>
</evidence>
<dbReference type="EMBL" id="RDQH01000342">
    <property type="protein sequence ID" value="RXH71463.1"/>
    <property type="molecule type" value="Genomic_DNA"/>
</dbReference>
<dbReference type="AlphaFoldDB" id="A0A498HRJ0"/>
<sequence length="68" mass="7059">MYMSKLMSNRRAASRVSQTPSPAGSVAGSVAATIPPDMGTTSVSLVMPFGPTVLGNVIVLGEFLEDLF</sequence>
<evidence type="ECO:0000313" key="2">
    <source>
        <dbReference type="EMBL" id="RXH71463.1"/>
    </source>
</evidence>
<gene>
    <name evidence="2" type="ORF">DVH24_018818</name>
</gene>
<feature type="region of interest" description="Disordered" evidence="1">
    <location>
        <begin position="1"/>
        <end position="31"/>
    </location>
</feature>
<reference evidence="2 3" key="1">
    <citation type="submission" date="2018-10" db="EMBL/GenBank/DDBJ databases">
        <title>A high-quality apple genome assembly.</title>
        <authorList>
            <person name="Hu J."/>
        </authorList>
    </citation>
    <scope>NUCLEOTIDE SEQUENCE [LARGE SCALE GENOMIC DNA]</scope>
    <source>
        <strain evidence="3">cv. HFTH1</strain>
        <tissue evidence="2">Young leaf</tissue>
    </source>
</reference>
<accession>A0A498HRJ0</accession>
<dbReference type="Proteomes" id="UP000290289">
    <property type="component" value="Chromosome 16"/>
</dbReference>
<keyword evidence="3" id="KW-1185">Reference proteome</keyword>
<protein>
    <submittedName>
        <fullName evidence="2">Uncharacterized protein</fullName>
    </submittedName>
</protein>
<feature type="compositionally biased region" description="Low complexity" evidence="1">
    <location>
        <begin position="20"/>
        <end position="31"/>
    </location>
</feature>